<name>A0A922KYK1_DERFA</name>
<evidence type="ECO:0000313" key="3">
    <source>
        <dbReference type="Proteomes" id="UP000790347"/>
    </source>
</evidence>
<dbReference type="EMBL" id="ASGP02000006">
    <property type="protein sequence ID" value="KAH9501752.1"/>
    <property type="molecule type" value="Genomic_DNA"/>
</dbReference>
<reference evidence="2" key="1">
    <citation type="submission" date="2013-05" db="EMBL/GenBank/DDBJ databases">
        <authorList>
            <person name="Yim A.K.Y."/>
            <person name="Chan T.F."/>
            <person name="Ji K.M."/>
            <person name="Liu X.Y."/>
            <person name="Zhou J.W."/>
            <person name="Li R.Q."/>
            <person name="Yang K.Y."/>
            <person name="Li J."/>
            <person name="Li M."/>
            <person name="Law P.T.W."/>
            <person name="Wu Y.L."/>
            <person name="Cai Z.L."/>
            <person name="Qin H."/>
            <person name="Bao Y."/>
            <person name="Leung R.K.K."/>
            <person name="Ng P.K.S."/>
            <person name="Zou J."/>
            <person name="Zhong X.J."/>
            <person name="Ran P.X."/>
            <person name="Zhong N.S."/>
            <person name="Liu Z.G."/>
            <person name="Tsui S.K.W."/>
        </authorList>
    </citation>
    <scope>NUCLEOTIDE SEQUENCE</scope>
    <source>
        <strain evidence="2">Derf</strain>
        <tissue evidence="2">Whole organism</tissue>
    </source>
</reference>
<proteinExistence type="predicted"/>
<keyword evidence="3" id="KW-1185">Reference proteome</keyword>
<organism evidence="2 3">
    <name type="scientific">Dermatophagoides farinae</name>
    <name type="common">American house dust mite</name>
    <dbReference type="NCBI Taxonomy" id="6954"/>
    <lineage>
        <taxon>Eukaryota</taxon>
        <taxon>Metazoa</taxon>
        <taxon>Ecdysozoa</taxon>
        <taxon>Arthropoda</taxon>
        <taxon>Chelicerata</taxon>
        <taxon>Arachnida</taxon>
        <taxon>Acari</taxon>
        <taxon>Acariformes</taxon>
        <taxon>Sarcoptiformes</taxon>
        <taxon>Astigmata</taxon>
        <taxon>Psoroptidia</taxon>
        <taxon>Analgoidea</taxon>
        <taxon>Pyroglyphidae</taxon>
        <taxon>Dermatophagoidinae</taxon>
        <taxon>Dermatophagoides</taxon>
    </lineage>
</organism>
<comment type="caution">
    <text evidence="2">The sequence shown here is derived from an EMBL/GenBank/DDBJ whole genome shotgun (WGS) entry which is preliminary data.</text>
</comment>
<dbReference type="AlphaFoldDB" id="A0A922KYK1"/>
<feature type="region of interest" description="Disordered" evidence="1">
    <location>
        <begin position="40"/>
        <end position="62"/>
    </location>
</feature>
<gene>
    <name evidence="2" type="ORF">DERF_012575</name>
</gene>
<evidence type="ECO:0000313" key="2">
    <source>
        <dbReference type="EMBL" id="KAH9501752.1"/>
    </source>
</evidence>
<evidence type="ECO:0000256" key="1">
    <source>
        <dbReference type="SAM" id="MobiDB-lite"/>
    </source>
</evidence>
<sequence length="62" mass="7219">MNGYYDDNGHVWGGYSIGYNNFAFAIQWFFVFDDNDDDDDDDDGHIGIIQPEPRRKTKQKSP</sequence>
<dbReference type="Proteomes" id="UP000790347">
    <property type="component" value="Unassembled WGS sequence"/>
</dbReference>
<protein>
    <submittedName>
        <fullName evidence="2">Uncharacterized protein</fullName>
    </submittedName>
</protein>
<reference evidence="2" key="2">
    <citation type="journal article" date="2022" name="Res Sq">
        <title>Comparative Genomics Reveals Insights into the Divergent Evolution of Astigmatic Mites and Household Pest Adaptations.</title>
        <authorList>
            <person name="Xiong Q."/>
            <person name="Wan A.T.-Y."/>
            <person name="Liu X.-Y."/>
            <person name="Fung C.S.-H."/>
            <person name="Xiao X."/>
            <person name="Malainual N."/>
            <person name="Hou J."/>
            <person name="Wang L."/>
            <person name="Wang M."/>
            <person name="Yang K."/>
            <person name="Cui Y."/>
            <person name="Leung E."/>
            <person name="Nong W."/>
            <person name="Shin S.-K."/>
            <person name="Au S."/>
            <person name="Jeong K.Y."/>
            <person name="Chew F.T."/>
            <person name="Hui J."/>
            <person name="Leung T.F."/>
            <person name="Tungtrongchitr A."/>
            <person name="Zhong N."/>
            <person name="Liu Z."/>
            <person name="Tsui S."/>
        </authorList>
    </citation>
    <scope>NUCLEOTIDE SEQUENCE</scope>
    <source>
        <strain evidence="2">Derf</strain>
        <tissue evidence="2">Whole organism</tissue>
    </source>
</reference>
<accession>A0A922KYK1</accession>